<evidence type="ECO:0000313" key="2">
    <source>
        <dbReference type="Proteomes" id="UP000005627"/>
    </source>
</evidence>
<keyword evidence="2" id="KW-1185">Reference proteome</keyword>
<dbReference type="Proteomes" id="UP000005627">
    <property type="component" value="Chromosome 4"/>
</dbReference>
<gene>
    <name evidence="1" type="primary">TDEL0D03290</name>
    <name evidence="1" type="ORF">TDEL_0D03290</name>
</gene>
<accession>G8ZTG9</accession>
<dbReference type="OrthoDB" id="3981139at2759"/>
<dbReference type="RefSeq" id="XP_003681124.1">
    <property type="nucleotide sequence ID" value="XM_003681076.1"/>
</dbReference>
<dbReference type="InParanoid" id="G8ZTG9"/>
<reference evidence="1 2" key="1">
    <citation type="journal article" date="2011" name="Proc. Natl. Acad. Sci. U.S.A.">
        <title>Evolutionary erosion of yeast sex chromosomes by mating-type switching accidents.</title>
        <authorList>
            <person name="Gordon J.L."/>
            <person name="Armisen D."/>
            <person name="Proux-Wera E."/>
            <person name="Oheigeartaigh S.S."/>
            <person name="Byrne K.P."/>
            <person name="Wolfe K.H."/>
        </authorList>
    </citation>
    <scope>NUCLEOTIDE SEQUENCE [LARGE SCALE GENOMIC DNA]</scope>
    <source>
        <strain evidence="2">ATCC 10662 / CBS 1146 / NBRC 0425 / NCYC 2629 / NRRL Y-866</strain>
    </source>
</reference>
<dbReference type="GeneID" id="11502347"/>
<dbReference type="EMBL" id="HE616745">
    <property type="protein sequence ID" value="CCE91913.1"/>
    <property type="molecule type" value="Genomic_DNA"/>
</dbReference>
<dbReference type="KEGG" id="tdl:TDEL_0D03290"/>
<evidence type="ECO:0000313" key="1">
    <source>
        <dbReference type="EMBL" id="CCE91913.1"/>
    </source>
</evidence>
<protein>
    <submittedName>
        <fullName evidence="1">Uncharacterized protein</fullName>
    </submittedName>
</protein>
<name>G8ZTG9_TORDE</name>
<dbReference type="eggNOG" id="ENOG502RXYS">
    <property type="taxonomic scope" value="Eukaryota"/>
</dbReference>
<dbReference type="HOGENOM" id="CLU_055691_0_0_1"/>
<dbReference type="FunCoup" id="G8ZTG9">
    <property type="interactions" value="30"/>
</dbReference>
<sequence>MHDYSDLLPIASDLEYWIDSSSTYVDDDSHLETDRDSGLDTLDCFSKRKLPANREASLSQDVFLELVPRDSLCKHSLLPRQHRVLVLPRSFQHHRIQKWLKSQILEQGFDLKKNFQCPPSRCSNDQSNANACSDLNWISYRYMRVSSAGKQVMCRLCHGRNWISSCSFFKHLFLAHGIMTQVKSNYASNFQVETFKITDYFTVKVQTIQSVEFTRNLLPYLEVSLVPLPEKKFSKVLNNGFRRTHVVCPHCSKWIRLGWCEYDEIIRQDFEDFDSFRNLNIENYSKISYVQKRDRDSIEGLYENYFIHYIECDFTRFQSKYLYVQIV</sequence>
<organism evidence="1 2">
    <name type="scientific">Torulaspora delbrueckii</name>
    <name type="common">Yeast</name>
    <name type="synonym">Candida colliculosa</name>
    <dbReference type="NCBI Taxonomy" id="4950"/>
    <lineage>
        <taxon>Eukaryota</taxon>
        <taxon>Fungi</taxon>
        <taxon>Dikarya</taxon>
        <taxon>Ascomycota</taxon>
        <taxon>Saccharomycotina</taxon>
        <taxon>Saccharomycetes</taxon>
        <taxon>Saccharomycetales</taxon>
        <taxon>Saccharomycetaceae</taxon>
        <taxon>Torulaspora</taxon>
    </lineage>
</organism>
<proteinExistence type="predicted"/>
<dbReference type="AlphaFoldDB" id="G8ZTG9"/>